<gene>
    <name evidence="2" type="ORF">DS957_027845</name>
</gene>
<keyword evidence="1" id="KW-1133">Transmembrane helix</keyword>
<dbReference type="Proteomes" id="UP000253437">
    <property type="component" value="Unassembled WGS sequence"/>
</dbReference>
<organism evidence="2 3">
    <name type="scientific">Vibrio harveyi</name>
    <name type="common">Beneckea harveyi</name>
    <dbReference type="NCBI Taxonomy" id="669"/>
    <lineage>
        <taxon>Bacteria</taxon>
        <taxon>Pseudomonadati</taxon>
        <taxon>Pseudomonadota</taxon>
        <taxon>Gammaproteobacteria</taxon>
        <taxon>Vibrionales</taxon>
        <taxon>Vibrionaceae</taxon>
        <taxon>Vibrio</taxon>
    </lineage>
</organism>
<name>A0A8B3D8S2_VIBHA</name>
<dbReference type="AlphaFoldDB" id="A0A8B3D8S2"/>
<feature type="transmembrane region" description="Helical" evidence="1">
    <location>
        <begin position="88"/>
        <end position="110"/>
    </location>
</feature>
<evidence type="ECO:0000313" key="2">
    <source>
        <dbReference type="EMBL" id="RIV99653.1"/>
    </source>
</evidence>
<evidence type="ECO:0000313" key="3">
    <source>
        <dbReference type="Proteomes" id="UP000253437"/>
    </source>
</evidence>
<sequence length="156" mass="17725">MKLIPYNRFQIDTFLSAPEVLKRIQENTSERAFFKPSSSSAFCGKVDETGFDLVGNIRYRNSFLPVMKGKVEANKDGTRVSVSMRLNLFVMCFMLFWLAVTGGAGIYILLSVDTFSLPLLIPLGMFLFGIALTCGGFWFEALRQERKLRQIISTWQ</sequence>
<dbReference type="EMBL" id="QOUW02000246">
    <property type="protein sequence ID" value="RIV99653.1"/>
    <property type="molecule type" value="Genomic_DNA"/>
</dbReference>
<feature type="transmembrane region" description="Helical" evidence="1">
    <location>
        <begin position="116"/>
        <end position="139"/>
    </location>
</feature>
<evidence type="ECO:0000256" key="1">
    <source>
        <dbReference type="SAM" id="Phobius"/>
    </source>
</evidence>
<comment type="caution">
    <text evidence="2">The sequence shown here is derived from an EMBL/GenBank/DDBJ whole genome shotgun (WGS) entry which is preliminary data.</text>
</comment>
<accession>A0A8B3D8S2</accession>
<dbReference type="RefSeq" id="WP_038897556.1">
    <property type="nucleotide sequence ID" value="NZ_CANMKW010000043.1"/>
</dbReference>
<proteinExistence type="predicted"/>
<keyword evidence="1" id="KW-0472">Membrane</keyword>
<reference evidence="2 3" key="1">
    <citation type="submission" date="2018-08" db="EMBL/GenBank/DDBJ databases">
        <title>Vibrio harveyi strains pathogenic to white snook Centropomus viridis Lockington (1877) and potential probiotic bacteria.</title>
        <authorList>
            <person name="Soto-Rodriguez S."/>
            <person name="Gomez-Gil B."/>
            <person name="Lozano-Olvera R."/>
        </authorList>
    </citation>
    <scope>NUCLEOTIDE SEQUENCE [LARGE SCALE GENOMIC DNA]</scope>
    <source>
        <strain evidence="2 3">CAIM 1508</strain>
    </source>
</reference>
<protein>
    <submittedName>
        <fullName evidence="2">Uncharacterized protein</fullName>
    </submittedName>
</protein>
<keyword evidence="1" id="KW-0812">Transmembrane</keyword>